<gene>
    <name evidence="2" type="ORF">HNR25_000269</name>
</gene>
<evidence type="ECO:0000256" key="1">
    <source>
        <dbReference type="SAM" id="Phobius"/>
    </source>
</evidence>
<reference evidence="2 3" key="1">
    <citation type="submission" date="2020-08" db="EMBL/GenBank/DDBJ databases">
        <title>Sequencing the genomes of 1000 actinobacteria strains.</title>
        <authorList>
            <person name="Klenk H.-P."/>
        </authorList>
    </citation>
    <scope>NUCLEOTIDE SEQUENCE [LARGE SCALE GENOMIC DNA]</scope>
    <source>
        <strain evidence="2 3">DSM 44593</strain>
    </source>
</reference>
<dbReference type="AlphaFoldDB" id="A0A841E5Q8"/>
<organism evidence="2 3">
    <name type="scientific">Streptomonospora salina</name>
    <dbReference type="NCBI Taxonomy" id="104205"/>
    <lineage>
        <taxon>Bacteria</taxon>
        <taxon>Bacillati</taxon>
        <taxon>Actinomycetota</taxon>
        <taxon>Actinomycetes</taxon>
        <taxon>Streptosporangiales</taxon>
        <taxon>Nocardiopsidaceae</taxon>
        <taxon>Streptomonospora</taxon>
    </lineage>
</organism>
<keyword evidence="1" id="KW-0812">Transmembrane</keyword>
<feature type="transmembrane region" description="Helical" evidence="1">
    <location>
        <begin position="6"/>
        <end position="31"/>
    </location>
</feature>
<evidence type="ECO:0000313" key="2">
    <source>
        <dbReference type="EMBL" id="MBB5996518.1"/>
    </source>
</evidence>
<keyword evidence="1" id="KW-1133">Transmembrane helix</keyword>
<protein>
    <submittedName>
        <fullName evidence="2">Uncharacterized protein</fullName>
    </submittedName>
</protein>
<proteinExistence type="predicted"/>
<keyword evidence="3" id="KW-1185">Reference proteome</keyword>
<name>A0A841E5Q8_9ACTN</name>
<dbReference type="RefSeq" id="WP_184632714.1">
    <property type="nucleotide sequence ID" value="NZ_BAABKT010000044.1"/>
</dbReference>
<dbReference type="Proteomes" id="UP000578077">
    <property type="component" value="Unassembled WGS sequence"/>
</dbReference>
<evidence type="ECO:0000313" key="3">
    <source>
        <dbReference type="Proteomes" id="UP000578077"/>
    </source>
</evidence>
<comment type="caution">
    <text evidence="2">The sequence shown here is derived from an EMBL/GenBank/DDBJ whole genome shotgun (WGS) entry which is preliminary data.</text>
</comment>
<keyword evidence="1" id="KW-0472">Membrane</keyword>
<accession>A0A841E5Q8</accession>
<dbReference type="EMBL" id="JACHLY010000001">
    <property type="protein sequence ID" value="MBB5996518.1"/>
    <property type="molecule type" value="Genomic_DNA"/>
</dbReference>
<sequence>MGEIGIAALIALIAVVGVPLAMLGGGIVYVVRLARRGTRATLDGAVKRRELA</sequence>